<accession>A0ABT4F4V3</accession>
<dbReference type="Proteomes" id="UP001527057">
    <property type="component" value="Unassembled WGS sequence"/>
</dbReference>
<protein>
    <submittedName>
        <fullName evidence="1">Aminoglycoside phosphotransferase family protein</fullName>
    </submittedName>
</protein>
<evidence type="ECO:0000313" key="2">
    <source>
        <dbReference type="Proteomes" id="UP001527057"/>
    </source>
</evidence>
<gene>
    <name evidence="1" type="ORF">M5W27_14345</name>
</gene>
<dbReference type="RefSeq" id="WP_197226287.1">
    <property type="nucleotide sequence ID" value="NZ_JAMDMH010000034.1"/>
</dbReference>
<dbReference type="InterPro" id="IPR051678">
    <property type="entry name" value="AGP_Transferase"/>
</dbReference>
<reference evidence="1 2" key="1">
    <citation type="submission" date="2022-05" db="EMBL/GenBank/DDBJ databases">
        <title>Genome Sequencing of Bee-Associated Microbes.</title>
        <authorList>
            <person name="Dunlap C."/>
        </authorList>
    </citation>
    <scope>NUCLEOTIDE SEQUENCE [LARGE SCALE GENOMIC DNA]</scope>
    <source>
        <strain evidence="1 2">CBP-1093</strain>
    </source>
</reference>
<keyword evidence="2" id="KW-1185">Reference proteome</keyword>
<organism evidence="1 2">
    <name type="scientific">Bacillus xiamenensis</name>
    <dbReference type="NCBI Taxonomy" id="1178537"/>
    <lineage>
        <taxon>Bacteria</taxon>
        <taxon>Bacillati</taxon>
        <taxon>Bacillota</taxon>
        <taxon>Bacilli</taxon>
        <taxon>Bacillales</taxon>
        <taxon>Bacillaceae</taxon>
        <taxon>Bacillus</taxon>
    </lineage>
</organism>
<dbReference type="PANTHER" id="PTHR21310:SF15">
    <property type="entry name" value="AMINOGLYCOSIDE PHOSPHOTRANSFERASE DOMAIN-CONTAINING PROTEIN"/>
    <property type="match status" value="1"/>
</dbReference>
<sequence length="313" mass="36505">MDDLNTLQTLFSKKIRDIRILGELYKGRANHVWCVAFEDDSELIVREPKPLTKESEFSFGVQAIFGVEMKLIFDRMEQLNKKLKQTNSFQIPSVIDRKKKGDRHFIVMEKIEGVQVDTFIDRSPSFLKDYGRKLSKLHQSRFSFFGTVNEEKRDALEEFHPTLVHVAEQLISRFYSDNQEIKDYLPIFKEKMTKLPAPDTAGYILIDIDPTQYIEKNDVISGLVDTECFAVGPCEFDFIALEYLVTEREAALIRKGYEEISELPSQLDEMRECYRFISLILDIHGTWDINEWMKHPMWFSSNGRGEDTCGQIV</sequence>
<dbReference type="PANTHER" id="PTHR21310">
    <property type="entry name" value="AMINOGLYCOSIDE PHOSPHOTRANSFERASE-RELATED-RELATED"/>
    <property type="match status" value="1"/>
</dbReference>
<evidence type="ECO:0000313" key="1">
    <source>
        <dbReference type="EMBL" id="MCY9576975.1"/>
    </source>
</evidence>
<dbReference type="SUPFAM" id="SSF56112">
    <property type="entry name" value="Protein kinase-like (PK-like)"/>
    <property type="match status" value="1"/>
</dbReference>
<comment type="caution">
    <text evidence="1">The sequence shown here is derived from an EMBL/GenBank/DDBJ whole genome shotgun (WGS) entry which is preliminary data.</text>
</comment>
<proteinExistence type="predicted"/>
<name>A0ABT4F4V3_9BACI</name>
<dbReference type="EMBL" id="JAMDMH010000034">
    <property type="protein sequence ID" value="MCY9576975.1"/>
    <property type="molecule type" value="Genomic_DNA"/>
</dbReference>
<dbReference type="InterPro" id="IPR011009">
    <property type="entry name" value="Kinase-like_dom_sf"/>
</dbReference>